<evidence type="ECO:0000256" key="1">
    <source>
        <dbReference type="PROSITE-ProRule" id="PRU00042"/>
    </source>
</evidence>
<evidence type="ECO:0000313" key="4">
    <source>
        <dbReference type="EMBL" id="KAK7515360.1"/>
    </source>
</evidence>
<keyword evidence="1" id="KW-0862">Zinc</keyword>
<proteinExistence type="predicted"/>
<dbReference type="InterPro" id="IPR013087">
    <property type="entry name" value="Znf_C2H2_type"/>
</dbReference>
<evidence type="ECO:0000313" key="5">
    <source>
        <dbReference type="Proteomes" id="UP001363622"/>
    </source>
</evidence>
<protein>
    <recommendedName>
        <fullName evidence="3">C2H2-type domain-containing protein</fullName>
    </recommendedName>
</protein>
<name>A0ABR1KIK6_9PEZI</name>
<keyword evidence="1" id="KW-0863">Zinc-finger</keyword>
<dbReference type="PROSITE" id="PS00028">
    <property type="entry name" value="ZINC_FINGER_C2H2_1"/>
    <property type="match status" value="1"/>
</dbReference>
<evidence type="ECO:0000256" key="2">
    <source>
        <dbReference type="SAM" id="MobiDB-lite"/>
    </source>
</evidence>
<reference evidence="4 5" key="1">
    <citation type="submission" date="2024-04" db="EMBL/GenBank/DDBJ databases">
        <title>Phyllosticta paracitricarpa is synonymous to the EU quarantine fungus P. citricarpa based on phylogenomic analyses.</title>
        <authorList>
            <consortium name="Lawrence Berkeley National Laboratory"/>
            <person name="Van Ingen-Buijs V.A."/>
            <person name="Van Westerhoven A.C."/>
            <person name="Haridas S."/>
            <person name="Skiadas P."/>
            <person name="Martin F."/>
            <person name="Groenewald J.Z."/>
            <person name="Crous P.W."/>
            <person name="Seidl M.F."/>
        </authorList>
    </citation>
    <scope>NUCLEOTIDE SEQUENCE [LARGE SCALE GENOMIC DNA]</scope>
    <source>
        <strain evidence="4 5">CBS 123371</strain>
    </source>
</reference>
<dbReference type="SUPFAM" id="SSF57667">
    <property type="entry name" value="beta-beta-alpha zinc fingers"/>
    <property type="match status" value="1"/>
</dbReference>
<organism evidence="4 5">
    <name type="scientific">Phyllosticta citriasiana</name>
    <dbReference type="NCBI Taxonomy" id="595635"/>
    <lineage>
        <taxon>Eukaryota</taxon>
        <taxon>Fungi</taxon>
        <taxon>Dikarya</taxon>
        <taxon>Ascomycota</taxon>
        <taxon>Pezizomycotina</taxon>
        <taxon>Dothideomycetes</taxon>
        <taxon>Dothideomycetes incertae sedis</taxon>
        <taxon>Botryosphaeriales</taxon>
        <taxon>Phyllostictaceae</taxon>
        <taxon>Phyllosticta</taxon>
    </lineage>
</organism>
<dbReference type="InterPro" id="IPR036236">
    <property type="entry name" value="Znf_C2H2_sf"/>
</dbReference>
<dbReference type="PROSITE" id="PS50157">
    <property type="entry name" value="ZINC_FINGER_C2H2_2"/>
    <property type="match status" value="1"/>
</dbReference>
<comment type="caution">
    <text evidence="4">The sequence shown here is derived from an EMBL/GenBank/DDBJ whole genome shotgun (WGS) entry which is preliminary data.</text>
</comment>
<feature type="compositionally biased region" description="Basic and acidic residues" evidence="2">
    <location>
        <begin position="135"/>
        <end position="145"/>
    </location>
</feature>
<dbReference type="Gene3D" id="3.30.160.60">
    <property type="entry name" value="Classic Zinc Finger"/>
    <property type="match status" value="1"/>
</dbReference>
<gene>
    <name evidence="4" type="ORF">IWZ03DRAFT_441812</name>
</gene>
<accession>A0ABR1KIK6</accession>
<sequence length="168" mass="19535">MTTEILNPYFCRLCGQDCKRRNRLAEHFAHMHPGHKPYKCPSCNGCDTDNLSSLNRHLWRASGHERNPQQQRKVDEEKESDRNRRREKNASKKQTEEEQAREKETLLESQRQLEAELQSISEAVSGGETGELPSGEEKKRLHDRGIQRQEKLDELEEALEVMLALVNN</sequence>
<feature type="domain" description="C2H2-type" evidence="3">
    <location>
        <begin position="9"/>
        <end position="37"/>
    </location>
</feature>
<feature type="region of interest" description="Disordered" evidence="2">
    <location>
        <begin position="61"/>
        <end position="145"/>
    </location>
</feature>
<keyword evidence="5" id="KW-1185">Reference proteome</keyword>
<feature type="compositionally biased region" description="Basic and acidic residues" evidence="2">
    <location>
        <begin position="62"/>
        <end position="114"/>
    </location>
</feature>
<keyword evidence="1" id="KW-0479">Metal-binding</keyword>
<evidence type="ECO:0000259" key="3">
    <source>
        <dbReference type="PROSITE" id="PS50157"/>
    </source>
</evidence>
<dbReference type="Proteomes" id="UP001363622">
    <property type="component" value="Unassembled WGS sequence"/>
</dbReference>
<dbReference type="EMBL" id="JBBPHU010000007">
    <property type="protein sequence ID" value="KAK7515360.1"/>
    <property type="molecule type" value="Genomic_DNA"/>
</dbReference>